<keyword evidence="1" id="KW-0472">Membrane</keyword>
<dbReference type="OrthoDB" id="3341077at2759"/>
<feature type="transmembrane region" description="Helical" evidence="1">
    <location>
        <begin position="157"/>
        <end position="177"/>
    </location>
</feature>
<sequence length="318" mass="34873">MTVSINVTQVVGLVCEALLYGVYCVLFIISVVILIRRRRVSNRVIWIANCLLFATSTAHFALMFNHLYIALENAPFSDFGNETYELMGANLMISVVDLIGDLLLLYRCWLVWEKNFYMIVLPLLTALGGFGCILPIPSLLLSIDPTSPTPPTKLVPFAIAGYTLPLCTNVMVTGLIAGRLWYISRIPIVDEHGKPVTLKIAAGGRSMMLIIESGALYMVTQFIFVVLVATRNPAEAILSLAGTQIYGIASTLIIIRVGLGISSEQTTMSTITQVEFRSQRQDTGMRSVGTWRNDHSFSSPLAAQLGVEQWSSGPPLNP</sequence>
<feature type="transmembrane region" description="Helical" evidence="1">
    <location>
        <begin position="17"/>
        <end position="35"/>
    </location>
</feature>
<dbReference type="AlphaFoldDB" id="A0A9P7E3H0"/>
<comment type="caution">
    <text evidence="2">The sequence shown here is derived from an EMBL/GenBank/DDBJ whole genome shotgun (WGS) entry which is preliminary data.</text>
</comment>
<evidence type="ECO:0000256" key="1">
    <source>
        <dbReference type="SAM" id="Phobius"/>
    </source>
</evidence>
<evidence type="ECO:0000313" key="3">
    <source>
        <dbReference type="Proteomes" id="UP000719766"/>
    </source>
</evidence>
<gene>
    <name evidence="2" type="ORF">HD556DRAFT_1435579</name>
</gene>
<feature type="transmembrane region" description="Helical" evidence="1">
    <location>
        <begin position="236"/>
        <end position="259"/>
    </location>
</feature>
<feature type="transmembrane region" description="Helical" evidence="1">
    <location>
        <begin position="47"/>
        <end position="69"/>
    </location>
</feature>
<keyword evidence="1" id="KW-1133">Transmembrane helix</keyword>
<dbReference type="GeneID" id="64599217"/>
<dbReference type="Proteomes" id="UP000719766">
    <property type="component" value="Unassembled WGS sequence"/>
</dbReference>
<feature type="transmembrane region" description="Helical" evidence="1">
    <location>
        <begin position="89"/>
        <end position="109"/>
    </location>
</feature>
<protein>
    <submittedName>
        <fullName evidence="2">Uncharacterized protein</fullName>
    </submittedName>
</protein>
<proteinExistence type="predicted"/>
<keyword evidence="3" id="KW-1185">Reference proteome</keyword>
<organism evidence="2 3">
    <name type="scientific">Suillus plorans</name>
    <dbReference type="NCBI Taxonomy" id="116603"/>
    <lineage>
        <taxon>Eukaryota</taxon>
        <taxon>Fungi</taxon>
        <taxon>Dikarya</taxon>
        <taxon>Basidiomycota</taxon>
        <taxon>Agaricomycotina</taxon>
        <taxon>Agaricomycetes</taxon>
        <taxon>Agaricomycetidae</taxon>
        <taxon>Boletales</taxon>
        <taxon>Suillineae</taxon>
        <taxon>Suillaceae</taxon>
        <taxon>Suillus</taxon>
    </lineage>
</organism>
<accession>A0A9P7E3H0</accession>
<name>A0A9P7E3H0_9AGAM</name>
<dbReference type="EMBL" id="JABBWE010000001">
    <property type="protein sequence ID" value="KAG1809850.1"/>
    <property type="molecule type" value="Genomic_DNA"/>
</dbReference>
<feature type="transmembrane region" description="Helical" evidence="1">
    <location>
        <begin position="209"/>
        <end position="230"/>
    </location>
</feature>
<feature type="transmembrane region" description="Helical" evidence="1">
    <location>
        <begin position="116"/>
        <end position="137"/>
    </location>
</feature>
<reference evidence="2" key="1">
    <citation type="journal article" date="2020" name="New Phytol.">
        <title>Comparative genomics reveals dynamic genome evolution in host specialist ectomycorrhizal fungi.</title>
        <authorList>
            <person name="Lofgren L.A."/>
            <person name="Nguyen N.H."/>
            <person name="Vilgalys R."/>
            <person name="Ruytinx J."/>
            <person name="Liao H.L."/>
            <person name="Branco S."/>
            <person name="Kuo A."/>
            <person name="LaButti K."/>
            <person name="Lipzen A."/>
            <person name="Andreopoulos W."/>
            <person name="Pangilinan J."/>
            <person name="Riley R."/>
            <person name="Hundley H."/>
            <person name="Na H."/>
            <person name="Barry K."/>
            <person name="Grigoriev I.V."/>
            <person name="Stajich J.E."/>
            <person name="Kennedy P.G."/>
        </authorList>
    </citation>
    <scope>NUCLEOTIDE SEQUENCE</scope>
    <source>
        <strain evidence="2">S12</strain>
    </source>
</reference>
<dbReference type="RefSeq" id="XP_041167515.1">
    <property type="nucleotide sequence ID" value="XM_041305453.1"/>
</dbReference>
<evidence type="ECO:0000313" key="2">
    <source>
        <dbReference type="EMBL" id="KAG1809850.1"/>
    </source>
</evidence>
<keyword evidence="1" id="KW-0812">Transmembrane</keyword>